<evidence type="ECO:0000256" key="1">
    <source>
        <dbReference type="ARBA" id="ARBA00004442"/>
    </source>
</evidence>
<evidence type="ECO:0000256" key="6">
    <source>
        <dbReference type="ARBA" id="ARBA00023136"/>
    </source>
</evidence>
<evidence type="ECO:0000256" key="3">
    <source>
        <dbReference type="ARBA" id="ARBA00022448"/>
    </source>
</evidence>
<keyword evidence="5" id="KW-0812">Transmembrane</keyword>
<dbReference type="Pfam" id="PF02321">
    <property type="entry name" value="OEP"/>
    <property type="match status" value="2"/>
</dbReference>
<name>A0A832J8J2_9GAMM</name>
<dbReference type="PANTHER" id="PTHR30026:SF20">
    <property type="entry name" value="OUTER MEMBRANE PROTEIN TOLC"/>
    <property type="match status" value="1"/>
</dbReference>
<evidence type="ECO:0000256" key="7">
    <source>
        <dbReference type="ARBA" id="ARBA00023237"/>
    </source>
</evidence>
<dbReference type="InterPro" id="IPR051906">
    <property type="entry name" value="TolC-like"/>
</dbReference>
<dbReference type="Proteomes" id="UP000885832">
    <property type="component" value="Unassembled WGS sequence"/>
</dbReference>
<keyword evidence="6" id="KW-0472">Membrane</keyword>
<dbReference type="GO" id="GO:0015562">
    <property type="term" value="F:efflux transmembrane transporter activity"/>
    <property type="evidence" value="ECO:0007669"/>
    <property type="project" value="InterPro"/>
</dbReference>
<dbReference type="GO" id="GO:0009279">
    <property type="term" value="C:cell outer membrane"/>
    <property type="evidence" value="ECO:0007669"/>
    <property type="project" value="UniProtKB-SubCell"/>
</dbReference>
<dbReference type="GO" id="GO:1990281">
    <property type="term" value="C:efflux pump complex"/>
    <property type="evidence" value="ECO:0007669"/>
    <property type="project" value="TreeGrafter"/>
</dbReference>
<evidence type="ECO:0000256" key="2">
    <source>
        <dbReference type="ARBA" id="ARBA00007613"/>
    </source>
</evidence>
<dbReference type="NCBIfam" id="TIGR01844">
    <property type="entry name" value="type_I_sec_TolC"/>
    <property type="match status" value="1"/>
</dbReference>
<comment type="caution">
    <text evidence="9">The sequence shown here is derived from an EMBL/GenBank/DDBJ whole genome shotgun (WGS) entry which is preliminary data.</text>
</comment>
<proteinExistence type="inferred from homology"/>
<feature type="non-terminal residue" evidence="9">
    <location>
        <position position="1"/>
    </location>
</feature>
<gene>
    <name evidence="9" type="ORF">ENJ65_03925</name>
</gene>
<dbReference type="PANTHER" id="PTHR30026">
    <property type="entry name" value="OUTER MEMBRANE PROTEIN TOLC"/>
    <property type="match status" value="1"/>
</dbReference>
<evidence type="ECO:0000256" key="4">
    <source>
        <dbReference type="ARBA" id="ARBA00022452"/>
    </source>
</evidence>
<dbReference type="AlphaFoldDB" id="A0A832J8J2"/>
<evidence type="ECO:0000256" key="5">
    <source>
        <dbReference type="ARBA" id="ARBA00022692"/>
    </source>
</evidence>
<sequence>NQSQNQTKALYYPSIDLNVNATRNRLNTIDSAFGFTGRSSYTSKGYSLNLRQALYRWDYISQLRQAKASVRQAEAELNQAYQDIILRVAQRYFDVLAARDELEFSQAEKNAISRQLDQAKQRFEVGLIAITDVHEAQAAYDLATASEIVAQNGLATSHQALRELTGELPQQLATLGPQMGLTSPEPSNIEEWVNSALQGNFRLLAAEAATEVAQQGLSQQRAGRHPTLDLVASHNYNDNGGGSFGTLKTEDSRIGLQLNLPIYQGGSISAGIQRANAQLAQAKDTLEQQRRATQREASDAYLSVLAGISQVKALQQAVKSSESALSATEAGYEVGTRTTVDVLNSRRELFRTQRDFARARYNYILASLRLQQAAGMLDIKDVEQINRWMN</sequence>
<protein>
    <submittedName>
        <fullName evidence="9">Type I secretion protein TolC</fullName>
    </submittedName>
</protein>
<reference evidence="9" key="1">
    <citation type="journal article" date="2020" name="mSystems">
        <title>Genome- and Community-Level Interaction Insights into Carbon Utilization and Element Cycling Functions of Hydrothermarchaeota in Hydrothermal Sediment.</title>
        <authorList>
            <person name="Zhou Z."/>
            <person name="Liu Y."/>
            <person name="Xu W."/>
            <person name="Pan J."/>
            <person name="Luo Z.H."/>
            <person name="Li M."/>
        </authorList>
    </citation>
    <scope>NUCLEOTIDE SEQUENCE [LARGE SCALE GENOMIC DNA]</scope>
    <source>
        <strain evidence="9">HyVt-505</strain>
    </source>
</reference>
<dbReference type="Gene3D" id="1.20.1600.10">
    <property type="entry name" value="Outer membrane efflux proteins (OEP)"/>
    <property type="match status" value="1"/>
</dbReference>
<keyword evidence="4" id="KW-1134">Transmembrane beta strand</keyword>
<evidence type="ECO:0000313" key="9">
    <source>
        <dbReference type="EMBL" id="HHJ80763.1"/>
    </source>
</evidence>
<dbReference type="InterPro" id="IPR010130">
    <property type="entry name" value="T1SS_OMP_TolC"/>
</dbReference>
<keyword evidence="3" id="KW-0813">Transport</keyword>
<dbReference type="GO" id="GO:0015288">
    <property type="term" value="F:porin activity"/>
    <property type="evidence" value="ECO:0007669"/>
    <property type="project" value="TreeGrafter"/>
</dbReference>
<dbReference type="InterPro" id="IPR003423">
    <property type="entry name" value="OMP_efflux"/>
</dbReference>
<feature type="coiled-coil region" evidence="8">
    <location>
        <begin position="60"/>
        <end position="122"/>
    </location>
</feature>
<comment type="subcellular location">
    <subcellularLocation>
        <location evidence="1">Cell outer membrane</location>
    </subcellularLocation>
</comment>
<comment type="similarity">
    <text evidence="2">Belongs to the outer membrane factor (OMF) (TC 1.B.17) family.</text>
</comment>
<evidence type="ECO:0000256" key="8">
    <source>
        <dbReference type="SAM" id="Coils"/>
    </source>
</evidence>
<organism evidence="9">
    <name type="scientific">Candidatus Tenderia electrophaga</name>
    <dbReference type="NCBI Taxonomy" id="1748243"/>
    <lineage>
        <taxon>Bacteria</taxon>
        <taxon>Pseudomonadati</taxon>
        <taxon>Pseudomonadota</taxon>
        <taxon>Gammaproteobacteria</taxon>
        <taxon>Candidatus Tenderiales</taxon>
        <taxon>Candidatus Tenderiaceae</taxon>
        <taxon>Candidatus Tenderia</taxon>
    </lineage>
</organism>
<accession>A0A832J8J2</accession>
<dbReference type="SUPFAM" id="SSF56954">
    <property type="entry name" value="Outer membrane efflux proteins (OEP)"/>
    <property type="match status" value="1"/>
</dbReference>
<keyword evidence="8" id="KW-0175">Coiled coil</keyword>
<keyword evidence="7" id="KW-0998">Cell outer membrane</keyword>
<dbReference type="EMBL" id="DRNF01000249">
    <property type="protein sequence ID" value="HHJ80763.1"/>
    <property type="molecule type" value="Genomic_DNA"/>
</dbReference>